<dbReference type="AlphaFoldDB" id="G0IW33"/>
<dbReference type="eggNOG" id="COG1309">
    <property type="taxonomic scope" value="Bacteria"/>
</dbReference>
<proteinExistence type="predicted"/>
<evidence type="ECO:0000313" key="2">
    <source>
        <dbReference type="Proteomes" id="UP000001635"/>
    </source>
</evidence>
<name>G0IW33_CYCMS</name>
<dbReference type="InterPro" id="IPR009057">
    <property type="entry name" value="Homeodomain-like_sf"/>
</dbReference>
<evidence type="ECO:0008006" key="3">
    <source>
        <dbReference type="Google" id="ProtNLM"/>
    </source>
</evidence>
<protein>
    <recommendedName>
        <fullName evidence="3">Tetracyclin repressor-like C-terminal domain-containing protein</fullName>
    </recommendedName>
</protein>
<dbReference type="KEGG" id="cmr:Cycma_2514"/>
<dbReference type="Pfam" id="PF13972">
    <property type="entry name" value="TetR"/>
    <property type="match status" value="1"/>
</dbReference>
<dbReference type="Gene3D" id="1.10.357.10">
    <property type="entry name" value="Tetracycline Repressor, domain 2"/>
    <property type="match status" value="1"/>
</dbReference>
<dbReference type="HOGENOM" id="CLU_1341421_0_0_10"/>
<dbReference type="RefSeq" id="WP_014020546.1">
    <property type="nucleotide sequence ID" value="NC_015914.1"/>
</dbReference>
<dbReference type="EMBL" id="CP002955">
    <property type="protein sequence ID" value="AEL26253.1"/>
    <property type="molecule type" value="Genomic_DNA"/>
</dbReference>
<reference evidence="2" key="1">
    <citation type="submission" date="2011-07" db="EMBL/GenBank/DDBJ databases">
        <title>The complete genome of Cyclobacterium marinum DSM 745.</title>
        <authorList>
            <person name="Lucas S."/>
            <person name="Han J."/>
            <person name="Lapidus A."/>
            <person name="Bruce D."/>
            <person name="Goodwin L."/>
            <person name="Pitluck S."/>
            <person name="Peters L."/>
            <person name="Kyrpides N."/>
            <person name="Mavromatis K."/>
            <person name="Ivanova N."/>
            <person name="Ovchinnikova G."/>
            <person name="Chertkov O."/>
            <person name="Detter J.C."/>
            <person name="Tapia R."/>
            <person name="Han C."/>
            <person name="Land M."/>
            <person name="Hauser L."/>
            <person name="Markowitz V."/>
            <person name="Cheng J.-F."/>
            <person name="Hugenholtz P."/>
            <person name="Woyke T."/>
            <person name="Wu D."/>
            <person name="Tindall B."/>
            <person name="Schuetze A."/>
            <person name="Brambilla E."/>
            <person name="Klenk H.-P."/>
            <person name="Eisen J.A."/>
        </authorList>
    </citation>
    <scope>NUCLEOTIDE SEQUENCE [LARGE SCALE GENOMIC DNA]</scope>
    <source>
        <strain evidence="2">ATCC 25205 / DSM 745 / LMG 13164 / NCIMB 1802</strain>
    </source>
</reference>
<dbReference type="SUPFAM" id="SSF46689">
    <property type="entry name" value="Homeodomain-like"/>
    <property type="match status" value="1"/>
</dbReference>
<evidence type="ECO:0000313" key="1">
    <source>
        <dbReference type="EMBL" id="AEL26253.1"/>
    </source>
</evidence>
<dbReference type="InterPro" id="IPR025722">
    <property type="entry name" value="TetR"/>
</dbReference>
<sequence length="204" mass="23668">MQPNEIIEKAFPIINEQDCSKLQLEALLEKAEISLEEFYQSFADLDDFFVKAFLQLCEHANALTEEIDKPSFTLEKLFTTIVNIFKLQMKYRYLMLNLSALIQSNETIKDKYLELTALRKAQLIHLFSTLEKEGYFYKEKFPGNFENLSVQILMLSDYWLSHNSAVFGPNDIQFSYYSKLIFSAVLPYLTDKGLKAFKGTLGYG</sequence>
<keyword evidence="2" id="KW-1185">Reference proteome</keyword>
<gene>
    <name evidence="1" type="ordered locus">Cycma_2514</name>
</gene>
<organism evidence="1 2">
    <name type="scientific">Cyclobacterium marinum (strain ATCC 25205 / DSM 745 / LMG 13164 / NCIMB 1802)</name>
    <name type="common">Flectobacillus marinus</name>
    <dbReference type="NCBI Taxonomy" id="880070"/>
    <lineage>
        <taxon>Bacteria</taxon>
        <taxon>Pseudomonadati</taxon>
        <taxon>Bacteroidota</taxon>
        <taxon>Cytophagia</taxon>
        <taxon>Cytophagales</taxon>
        <taxon>Cyclobacteriaceae</taxon>
        <taxon>Cyclobacterium</taxon>
    </lineage>
</organism>
<dbReference type="Proteomes" id="UP000001635">
    <property type="component" value="Chromosome"/>
</dbReference>
<accession>G0IW33</accession>